<reference evidence="10 11" key="1">
    <citation type="submission" date="2018-08" db="EMBL/GenBank/DDBJ databases">
        <title>Genomic Encyclopedia of Archaeal and Bacterial Type Strains, Phase II (KMG-II): from individual species to whole genera.</title>
        <authorList>
            <person name="Goeker M."/>
        </authorList>
    </citation>
    <scope>NUCLEOTIDE SEQUENCE [LARGE SCALE GENOMIC DNA]</scope>
    <source>
        <strain evidence="10 11">DSM 17099</strain>
    </source>
</reference>
<dbReference type="PROSITE" id="PS00840">
    <property type="entry name" value="SUMT_2"/>
    <property type="match status" value="1"/>
</dbReference>
<evidence type="ECO:0000256" key="4">
    <source>
        <dbReference type="ARBA" id="ARBA00022679"/>
    </source>
</evidence>
<dbReference type="NCBIfam" id="NF004790">
    <property type="entry name" value="PRK06136.1"/>
    <property type="match status" value="1"/>
</dbReference>
<evidence type="ECO:0000256" key="2">
    <source>
        <dbReference type="ARBA" id="ARBA00012162"/>
    </source>
</evidence>
<dbReference type="InterPro" id="IPR035996">
    <property type="entry name" value="4pyrrol_Methylase_sf"/>
</dbReference>
<dbReference type="Gene3D" id="3.30.950.10">
    <property type="entry name" value="Methyltransferase, Cobalt-precorrin-4 Transmethylase, Domain 2"/>
    <property type="match status" value="1"/>
</dbReference>
<dbReference type="UniPathway" id="UPA00262">
    <property type="reaction ID" value="UER00211"/>
</dbReference>
<comment type="caution">
    <text evidence="10">The sequence shown here is derived from an EMBL/GenBank/DDBJ whole genome shotgun (WGS) entry which is preliminary data.</text>
</comment>
<dbReference type="EMBL" id="QTUJ01000004">
    <property type="protein sequence ID" value="REF67526.1"/>
    <property type="molecule type" value="Genomic_DNA"/>
</dbReference>
<evidence type="ECO:0000256" key="7">
    <source>
        <dbReference type="ARBA" id="ARBA00025705"/>
    </source>
</evidence>
<dbReference type="EC" id="2.1.1.107" evidence="2"/>
<dbReference type="InterPro" id="IPR000878">
    <property type="entry name" value="4pyrrol_Mease"/>
</dbReference>
<dbReference type="InterPro" id="IPR014776">
    <property type="entry name" value="4pyrrole_Mease_sub2"/>
</dbReference>
<dbReference type="Pfam" id="PF00590">
    <property type="entry name" value="TP_methylase"/>
    <property type="match status" value="1"/>
</dbReference>
<protein>
    <recommendedName>
        <fullName evidence="2">uroporphyrinogen-III C-methyltransferase</fullName>
        <ecNumber evidence="2">2.1.1.107</ecNumber>
    </recommendedName>
</protein>
<dbReference type="InterPro" id="IPR003043">
    <property type="entry name" value="Uropor_MeTrfase_CS"/>
</dbReference>
<evidence type="ECO:0000256" key="8">
    <source>
        <dbReference type="RuleBase" id="RU003960"/>
    </source>
</evidence>
<comment type="pathway">
    <text evidence="7">Porphyrin-containing compound metabolism; siroheme biosynthesis; precorrin-2 from uroporphyrinogen III: step 1/1.</text>
</comment>
<name>A0A3D9XAD6_PARVE</name>
<dbReference type="GO" id="GO:0004851">
    <property type="term" value="F:uroporphyrin-III C-methyltransferase activity"/>
    <property type="evidence" value="ECO:0007669"/>
    <property type="project" value="UniProtKB-EC"/>
</dbReference>
<gene>
    <name evidence="10" type="ORF">BDD41_4554</name>
</gene>
<dbReference type="SUPFAM" id="SSF53790">
    <property type="entry name" value="Tetrapyrrole methylase"/>
    <property type="match status" value="1"/>
</dbReference>
<dbReference type="InterPro" id="IPR006366">
    <property type="entry name" value="CobA/CysG_C"/>
</dbReference>
<dbReference type="Proteomes" id="UP000256941">
    <property type="component" value="Unassembled WGS sequence"/>
</dbReference>
<dbReference type="FunFam" id="3.40.1010.10:FF:000001">
    <property type="entry name" value="Siroheme synthase"/>
    <property type="match status" value="1"/>
</dbReference>
<sequence>MGFDMAGKTVTGGAAPGMAARNLNDAAAGKARMGRVDLIGAGPGDAELLTLRALRLLQQADVVVHDRLVSDEVMACIPAHVRRIPVGKAAGFHPVPQDEINALLVELALSGLAVARLKGGDPTIFGRGGEEFEAVTRAGIPCDYVPGITAAQGAAASARFPLTHRGLATGLRHVTGHRARDAALDLDWASLADPQTTLAVYMGAANMAEIAAQLIRHGMPADLPVLAVSQASTPQERRLRATLSGIAAALAREPLPAPVLFIVGHVAAMAEDCALPQGLYRPEWRLVAHG</sequence>
<dbReference type="GO" id="GO:0019354">
    <property type="term" value="P:siroheme biosynthetic process"/>
    <property type="evidence" value="ECO:0007669"/>
    <property type="project" value="UniProtKB-UniPathway"/>
</dbReference>
<evidence type="ECO:0000256" key="3">
    <source>
        <dbReference type="ARBA" id="ARBA00022603"/>
    </source>
</evidence>
<proteinExistence type="inferred from homology"/>
<dbReference type="CDD" id="cd11642">
    <property type="entry name" value="SUMT"/>
    <property type="match status" value="1"/>
</dbReference>
<dbReference type="AlphaFoldDB" id="A0A3D9XAD6"/>
<keyword evidence="4 8" id="KW-0808">Transferase</keyword>
<dbReference type="PANTHER" id="PTHR45790">
    <property type="entry name" value="SIROHEME SYNTHASE-RELATED"/>
    <property type="match status" value="1"/>
</dbReference>
<keyword evidence="3 8" id="KW-0489">Methyltransferase</keyword>
<dbReference type="PANTHER" id="PTHR45790:SF3">
    <property type="entry name" value="S-ADENOSYL-L-METHIONINE-DEPENDENT UROPORPHYRINOGEN III METHYLTRANSFERASE, CHLOROPLASTIC"/>
    <property type="match status" value="1"/>
</dbReference>
<feature type="domain" description="Tetrapyrrole methylase" evidence="9">
    <location>
        <begin position="38"/>
        <end position="245"/>
    </location>
</feature>
<keyword evidence="6" id="KW-0627">Porphyrin biosynthesis</keyword>
<evidence type="ECO:0000313" key="10">
    <source>
        <dbReference type="EMBL" id="REF67526.1"/>
    </source>
</evidence>
<evidence type="ECO:0000256" key="6">
    <source>
        <dbReference type="ARBA" id="ARBA00023244"/>
    </source>
</evidence>
<evidence type="ECO:0000256" key="5">
    <source>
        <dbReference type="ARBA" id="ARBA00022691"/>
    </source>
</evidence>
<accession>A0A3D9XAD6</accession>
<evidence type="ECO:0000259" key="9">
    <source>
        <dbReference type="Pfam" id="PF00590"/>
    </source>
</evidence>
<dbReference type="InterPro" id="IPR050161">
    <property type="entry name" value="Siro_Cobalamin_biosynth"/>
</dbReference>
<evidence type="ECO:0000256" key="1">
    <source>
        <dbReference type="ARBA" id="ARBA00005879"/>
    </source>
</evidence>
<dbReference type="InterPro" id="IPR014777">
    <property type="entry name" value="4pyrrole_Mease_sub1"/>
</dbReference>
<dbReference type="PROSITE" id="PS00839">
    <property type="entry name" value="SUMT_1"/>
    <property type="match status" value="1"/>
</dbReference>
<keyword evidence="5" id="KW-0949">S-adenosyl-L-methionine</keyword>
<dbReference type="Gene3D" id="3.40.1010.10">
    <property type="entry name" value="Cobalt-precorrin-4 Transmethylase, Domain 1"/>
    <property type="match status" value="1"/>
</dbReference>
<organism evidence="10 11">
    <name type="scientific">Paracoccus versutus</name>
    <name type="common">Thiobacillus versutus</name>
    <dbReference type="NCBI Taxonomy" id="34007"/>
    <lineage>
        <taxon>Bacteria</taxon>
        <taxon>Pseudomonadati</taxon>
        <taxon>Pseudomonadota</taxon>
        <taxon>Alphaproteobacteria</taxon>
        <taxon>Rhodobacterales</taxon>
        <taxon>Paracoccaceae</taxon>
        <taxon>Paracoccus</taxon>
    </lineage>
</organism>
<dbReference type="GO" id="GO:0032259">
    <property type="term" value="P:methylation"/>
    <property type="evidence" value="ECO:0007669"/>
    <property type="project" value="UniProtKB-KW"/>
</dbReference>
<dbReference type="NCBIfam" id="TIGR01469">
    <property type="entry name" value="cobA_cysG_Cterm"/>
    <property type="match status" value="1"/>
</dbReference>
<comment type="similarity">
    <text evidence="1 8">Belongs to the precorrin methyltransferase family.</text>
</comment>
<evidence type="ECO:0000313" key="11">
    <source>
        <dbReference type="Proteomes" id="UP000256941"/>
    </source>
</evidence>